<feature type="transmembrane region" description="Helical" evidence="1">
    <location>
        <begin position="66"/>
        <end position="85"/>
    </location>
</feature>
<feature type="transmembrane region" description="Helical" evidence="1">
    <location>
        <begin position="41"/>
        <end position="59"/>
    </location>
</feature>
<proteinExistence type="predicted"/>
<protein>
    <recommendedName>
        <fullName evidence="4">DUF2637 domain-containing protein</fullName>
    </recommendedName>
</protein>
<keyword evidence="1" id="KW-1133">Transmembrane helix</keyword>
<dbReference type="InterPro" id="IPR021235">
    <property type="entry name" value="DUF2637"/>
</dbReference>
<keyword evidence="3" id="KW-1185">Reference proteome</keyword>
<dbReference type="Proteomes" id="UP000183053">
    <property type="component" value="Unassembled WGS sequence"/>
</dbReference>
<keyword evidence="1" id="KW-0812">Transmembrane</keyword>
<name>A0A1H1H546_9ACTN</name>
<dbReference type="STRING" id="47312.SAMN04489765_3820"/>
<dbReference type="RefSeq" id="WP_068567972.1">
    <property type="nucleotide sequence ID" value="NZ_FNLF01000002.1"/>
</dbReference>
<gene>
    <name evidence="2" type="ORF">SAMN04489765_3820</name>
</gene>
<sequence length="283" mass="29376">MIELIKPVRRFLWVLLIAGTVGSVAANVAHAHPGIGPRIMAVAAPIALLAFTHLVGLWGRIRASGVTYWAILVTVALIAAGAARVSFAAVRDLALAYGYGPLDAALFPLMLDGGLAVTALALVVLSRFEAETATGVDQEMDRVDDAAARPTSVVQRAHEPEHAVAHTAPGTRDIDLGDTVPVAADKPVPAHAWSTVDHPVNSADDGDGPVSGPTDPVVAQAADLVAREVVQVDQAVVEEVIRRLNARESVRSIAAADIAARGTVTKIRDALPATDGPAIRVVA</sequence>
<evidence type="ECO:0000313" key="3">
    <source>
        <dbReference type="Proteomes" id="UP000183053"/>
    </source>
</evidence>
<feature type="transmembrane region" description="Helical" evidence="1">
    <location>
        <begin position="105"/>
        <end position="125"/>
    </location>
</feature>
<dbReference type="AlphaFoldDB" id="A0A1H1H546"/>
<dbReference type="Pfam" id="PF10935">
    <property type="entry name" value="DUF2637"/>
    <property type="match status" value="1"/>
</dbReference>
<dbReference type="EMBL" id="FNLF01000002">
    <property type="protein sequence ID" value="SDR20499.1"/>
    <property type="molecule type" value="Genomic_DNA"/>
</dbReference>
<evidence type="ECO:0000256" key="1">
    <source>
        <dbReference type="SAM" id="Phobius"/>
    </source>
</evidence>
<accession>A0A1H1H546</accession>
<evidence type="ECO:0000313" key="2">
    <source>
        <dbReference type="EMBL" id="SDR20499.1"/>
    </source>
</evidence>
<evidence type="ECO:0008006" key="4">
    <source>
        <dbReference type="Google" id="ProtNLM"/>
    </source>
</evidence>
<keyword evidence="1" id="KW-0472">Membrane</keyword>
<reference evidence="3" key="1">
    <citation type="submission" date="2016-10" db="EMBL/GenBank/DDBJ databases">
        <authorList>
            <person name="Varghese N."/>
            <person name="Submissions S."/>
        </authorList>
    </citation>
    <scope>NUCLEOTIDE SEQUENCE [LARGE SCALE GENOMIC DNA]</scope>
    <source>
        <strain evidence="3">DSM 44142</strain>
    </source>
</reference>
<organism evidence="2 3">
    <name type="scientific">Tsukamurella pulmonis</name>
    <dbReference type="NCBI Taxonomy" id="47312"/>
    <lineage>
        <taxon>Bacteria</taxon>
        <taxon>Bacillati</taxon>
        <taxon>Actinomycetota</taxon>
        <taxon>Actinomycetes</taxon>
        <taxon>Mycobacteriales</taxon>
        <taxon>Tsukamurellaceae</taxon>
        <taxon>Tsukamurella</taxon>
    </lineage>
</organism>